<evidence type="ECO:0000313" key="3">
    <source>
        <dbReference type="Proteomes" id="UP001596203"/>
    </source>
</evidence>
<dbReference type="EMBL" id="JBHSPR010000100">
    <property type="protein sequence ID" value="MFC6023628.1"/>
    <property type="molecule type" value="Genomic_DNA"/>
</dbReference>
<sequence>VCLPPVPPVTGWRLSTRLPRDHYVRVDANDYSVDPAVVGRRVDITADADQVNVSCDGRPVASHDRCWAAGQTITDPVHRDAAARLRQAHRLASVRPVVTEVQHRTLTDYDRVFGIEIEEVMA</sequence>
<protein>
    <submittedName>
        <fullName evidence="2">IS21 family transposase</fullName>
    </submittedName>
</protein>
<reference evidence="3" key="1">
    <citation type="journal article" date="2019" name="Int. J. Syst. Evol. Microbiol.">
        <title>The Global Catalogue of Microorganisms (GCM) 10K type strain sequencing project: providing services to taxonomists for standard genome sequencing and annotation.</title>
        <authorList>
            <consortium name="The Broad Institute Genomics Platform"/>
            <consortium name="The Broad Institute Genome Sequencing Center for Infectious Disease"/>
            <person name="Wu L."/>
            <person name="Ma J."/>
        </authorList>
    </citation>
    <scope>NUCLEOTIDE SEQUENCE [LARGE SCALE GENOMIC DNA]</scope>
    <source>
        <strain evidence="3">ZS-35-S2</strain>
    </source>
</reference>
<keyword evidence="3" id="KW-1185">Reference proteome</keyword>
<evidence type="ECO:0000313" key="2">
    <source>
        <dbReference type="EMBL" id="MFC6023628.1"/>
    </source>
</evidence>
<name>A0ABW1KSG5_9ACTN</name>
<accession>A0ABW1KSG5</accession>
<organism evidence="2 3">
    <name type="scientific">Plantactinospora solaniradicis</name>
    <dbReference type="NCBI Taxonomy" id="1723736"/>
    <lineage>
        <taxon>Bacteria</taxon>
        <taxon>Bacillati</taxon>
        <taxon>Actinomycetota</taxon>
        <taxon>Actinomycetes</taxon>
        <taxon>Micromonosporales</taxon>
        <taxon>Micromonosporaceae</taxon>
        <taxon>Plantactinospora</taxon>
    </lineage>
</organism>
<gene>
    <name evidence="2" type="ORF">ACFP2T_46675</name>
</gene>
<proteinExistence type="predicted"/>
<feature type="non-terminal residue" evidence="2">
    <location>
        <position position="1"/>
    </location>
</feature>
<feature type="domain" description="Transposase for insertion sequence element IS21-like C-terminal" evidence="1">
    <location>
        <begin position="3"/>
        <end position="75"/>
    </location>
</feature>
<dbReference type="Pfam" id="PF22483">
    <property type="entry name" value="Mu-transpos_C_2"/>
    <property type="match status" value="1"/>
</dbReference>
<dbReference type="RefSeq" id="WP_417629223.1">
    <property type="nucleotide sequence ID" value="NZ_JBHSPR010000100.1"/>
</dbReference>
<dbReference type="PANTHER" id="PTHR35004">
    <property type="entry name" value="TRANSPOSASE RV3428C-RELATED"/>
    <property type="match status" value="1"/>
</dbReference>
<evidence type="ECO:0000259" key="1">
    <source>
        <dbReference type="Pfam" id="PF22483"/>
    </source>
</evidence>
<comment type="caution">
    <text evidence="2">The sequence shown here is derived from an EMBL/GenBank/DDBJ whole genome shotgun (WGS) entry which is preliminary data.</text>
</comment>
<dbReference type="InterPro" id="IPR054353">
    <property type="entry name" value="IstA-like_C"/>
</dbReference>
<dbReference type="PANTHER" id="PTHR35004:SF8">
    <property type="entry name" value="TRANSPOSASE RV3428C-RELATED"/>
    <property type="match status" value="1"/>
</dbReference>
<dbReference type="Proteomes" id="UP001596203">
    <property type="component" value="Unassembled WGS sequence"/>
</dbReference>